<dbReference type="AlphaFoldDB" id="A0A9P5B165"/>
<dbReference type="GO" id="GO:0006351">
    <property type="term" value="P:DNA-templated transcription"/>
    <property type="evidence" value="ECO:0007669"/>
    <property type="project" value="InterPro"/>
</dbReference>
<feature type="region of interest" description="Disordered" evidence="6">
    <location>
        <begin position="846"/>
        <end position="875"/>
    </location>
</feature>
<keyword evidence="5" id="KW-0539">Nucleus</keyword>
<dbReference type="Pfam" id="PF04082">
    <property type="entry name" value="Fungal_trans"/>
    <property type="match status" value="1"/>
</dbReference>
<evidence type="ECO:0000259" key="7">
    <source>
        <dbReference type="SMART" id="SM00906"/>
    </source>
</evidence>
<proteinExistence type="predicted"/>
<feature type="compositionally biased region" description="Low complexity" evidence="6">
    <location>
        <begin position="1"/>
        <end position="23"/>
    </location>
</feature>
<feature type="region of interest" description="Disordered" evidence="6">
    <location>
        <begin position="66"/>
        <end position="93"/>
    </location>
</feature>
<dbReference type="CDD" id="cd12148">
    <property type="entry name" value="fungal_TF_MHR"/>
    <property type="match status" value="1"/>
</dbReference>
<feature type="region of interest" description="Disordered" evidence="6">
    <location>
        <begin position="1"/>
        <end position="42"/>
    </location>
</feature>
<evidence type="ECO:0000256" key="5">
    <source>
        <dbReference type="ARBA" id="ARBA00023242"/>
    </source>
</evidence>
<dbReference type="SMART" id="SM00906">
    <property type="entry name" value="Fungal_trans"/>
    <property type="match status" value="1"/>
</dbReference>
<evidence type="ECO:0000313" key="8">
    <source>
        <dbReference type="EMBL" id="KAF4485657.1"/>
    </source>
</evidence>
<reference evidence="8" key="1">
    <citation type="submission" date="2020-01" db="EMBL/GenBank/DDBJ databases">
        <title>Identification and distribution of gene clusters putatively required for synthesis of sphingolipid metabolism inhibitors in phylogenetically diverse species of the filamentous fungus Fusarium.</title>
        <authorList>
            <person name="Kim H.-S."/>
            <person name="Busman M."/>
            <person name="Brown D.W."/>
            <person name="Divon H."/>
            <person name="Uhlig S."/>
            <person name="Proctor R.H."/>
        </authorList>
    </citation>
    <scope>NUCLEOTIDE SEQUENCE</scope>
    <source>
        <strain evidence="8">NRRL 31653</strain>
    </source>
</reference>
<dbReference type="GO" id="GO:0003677">
    <property type="term" value="F:DNA binding"/>
    <property type="evidence" value="ECO:0007669"/>
    <property type="project" value="UniProtKB-KW"/>
</dbReference>
<evidence type="ECO:0000256" key="3">
    <source>
        <dbReference type="ARBA" id="ARBA00023125"/>
    </source>
</evidence>
<evidence type="ECO:0000256" key="6">
    <source>
        <dbReference type="SAM" id="MobiDB-lite"/>
    </source>
</evidence>
<organism evidence="8 9">
    <name type="scientific">Fusarium agapanthi</name>
    <dbReference type="NCBI Taxonomy" id="1803897"/>
    <lineage>
        <taxon>Eukaryota</taxon>
        <taxon>Fungi</taxon>
        <taxon>Dikarya</taxon>
        <taxon>Ascomycota</taxon>
        <taxon>Pezizomycotina</taxon>
        <taxon>Sordariomycetes</taxon>
        <taxon>Hypocreomycetidae</taxon>
        <taxon>Hypocreales</taxon>
        <taxon>Nectriaceae</taxon>
        <taxon>Fusarium</taxon>
        <taxon>Fusarium fujikuroi species complex</taxon>
    </lineage>
</organism>
<feature type="compositionally biased region" description="Polar residues" evidence="6">
    <location>
        <begin position="653"/>
        <end position="666"/>
    </location>
</feature>
<dbReference type="PANTHER" id="PTHR47171:SF3">
    <property type="entry name" value="FARA-RELATED"/>
    <property type="match status" value="1"/>
</dbReference>
<feature type="region of interest" description="Disordered" evidence="6">
    <location>
        <begin position="648"/>
        <end position="751"/>
    </location>
</feature>
<gene>
    <name evidence="8" type="ORF">FAGAP_11503</name>
</gene>
<dbReference type="GO" id="GO:0008270">
    <property type="term" value="F:zinc ion binding"/>
    <property type="evidence" value="ECO:0007669"/>
    <property type="project" value="InterPro"/>
</dbReference>
<feature type="domain" description="Xylanolytic transcriptional activator regulatory" evidence="7">
    <location>
        <begin position="354"/>
        <end position="427"/>
    </location>
</feature>
<dbReference type="EMBL" id="LUFC02001083">
    <property type="protein sequence ID" value="KAF4485657.1"/>
    <property type="molecule type" value="Genomic_DNA"/>
</dbReference>
<dbReference type="InterPro" id="IPR052073">
    <property type="entry name" value="Amide_Lactam_Regulators"/>
</dbReference>
<feature type="compositionally biased region" description="Polar residues" evidence="6">
    <location>
        <begin position="718"/>
        <end position="749"/>
    </location>
</feature>
<evidence type="ECO:0000313" key="9">
    <source>
        <dbReference type="Proteomes" id="UP000737391"/>
    </source>
</evidence>
<accession>A0A9P5B165</accession>
<sequence length="904" mass="100720">MSSGSGTPQAQPQQQPPESQSLAPAPPAPSTSTSTSAGGVRCDAASLGVPCTNCVAFQIECRIPNPKRKKTQGSGSQTNKDSDRYENAPPVFTRSSALTRGFVICSDRGDANEDSPPRPVAPSSTSSLTPRAPSVYHSNNGTPPTNWTEAQARKEEVDSGTYLDLVMKPKFTRAPITEAGRVAYLGESSNLTLLVHDRQGSADVVHYPLPENVRGSRARLTELDNVEIDILHQRGAFLLPPRSLCDELIDAYFKWVHPIVPVINRTRFMRQYRDPKNPPSLLLLQSVLLAGTRACNNPQLMDANGSTTPAALTFYKRAKALYDANYEDDRVTIVQSLLLMGWYWEGPEDVTKNVFYWSRVATIVAQGSGMHRSVEQSQLSQADKRLWKRIWWSLFTRDRSVAVALGRPVHINLDDADVEMLTEDDFIEDEVDRASEYPPDPIHVQFFLEYVKLCEIMGLVLSQQYSVASKGRQRNAIDLTHSDMALADWLQNCPKIVYWEMPRHHFWSALLHSNYYTTLCLLHRAHMPPGGSSRLPDPSPYPSRNIAFQAAAMITSIVENLAAHDQLRYCPAFVVYSLFSALIMHVYQMKSPVPSIQQVTQDRLRSCMSAMKEISRVWLVGKMVYALFESIMGNKVLEERLQRAEGKRHRNLRQSLSHLEQQQNRQAEAPKRKYDDMAIDFGTTTPQPQESYERSRPQTPSAVKVESGSTMQPPPVTSPNARQSAADTFMGGTNSRPQTRPATPFNPSFSVPPTPPDLYLVTRNSPNLSQSLWENFQPDQLFPDSAAMPAFPNLSPTQTHSNLDHNTMGSVPPNNGQGGMHNPHAGHYQQRGNEMMPQGFQGHSNMWQPNMDPNLPEGQSPDSWSSASGPGQAVPTTLNVEDWFQFFGINGTDANHINLDMPLG</sequence>
<feature type="compositionally biased region" description="Polar residues" evidence="6">
    <location>
        <begin position="860"/>
        <end position="875"/>
    </location>
</feature>
<keyword evidence="3" id="KW-0238">DNA-binding</keyword>
<keyword evidence="4" id="KW-0804">Transcription</keyword>
<feature type="compositionally biased region" description="Low complexity" evidence="6">
    <location>
        <begin position="30"/>
        <end position="39"/>
    </location>
</feature>
<protein>
    <submittedName>
        <fullName evidence="8">Cutinase transcription factor 1 alpha</fullName>
    </submittedName>
</protein>
<keyword evidence="1" id="KW-0862">Zinc</keyword>
<keyword evidence="2" id="KW-0805">Transcription regulation</keyword>
<evidence type="ECO:0000256" key="4">
    <source>
        <dbReference type="ARBA" id="ARBA00023163"/>
    </source>
</evidence>
<evidence type="ECO:0000256" key="1">
    <source>
        <dbReference type="ARBA" id="ARBA00022833"/>
    </source>
</evidence>
<keyword evidence="9" id="KW-1185">Reference proteome</keyword>
<dbReference type="InterPro" id="IPR007219">
    <property type="entry name" value="XnlR_reg_dom"/>
</dbReference>
<comment type="caution">
    <text evidence="8">The sequence shown here is derived from an EMBL/GenBank/DDBJ whole genome shotgun (WGS) entry which is preliminary data.</text>
</comment>
<dbReference type="Proteomes" id="UP000737391">
    <property type="component" value="Unassembled WGS sequence"/>
</dbReference>
<feature type="region of interest" description="Disordered" evidence="6">
    <location>
        <begin position="106"/>
        <end position="147"/>
    </location>
</feature>
<dbReference type="OrthoDB" id="25391at2759"/>
<name>A0A9P5B165_9HYPO</name>
<feature type="compositionally biased region" description="Polar residues" evidence="6">
    <location>
        <begin position="136"/>
        <end position="147"/>
    </location>
</feature>
<dbReference type="PANTHER" id="PTHR47171">
    <property type="entry name" value="FARA-RELATED"/>
    <property type="match status" value="1"/>
</dbReference>
<feature type="compositionally biased region" description="Polar residues" evidence="6">
    <location>
        <begin position="697"/>
        <end position="711"/>
    </location>
</feature>
<evidence type="ECO:0000256" key="2">
    <source>
        <dbReference type="ARBA" id="ARBA00023015"/>
    </source>
</evidence>